<keyword evidence="1" id="KW-0812">Transmembrane</keyword>
<keyword evidence="1" id="KW-0472">Membrane</keyword>
<dbReference type="EMBL" id="CP104450">
    <property type="protein sequence ID" value="UXE37656.1"/>
    <property type="molecule type" value="Genomic_DNA"/>
</dbReference>
<proteinExistence type="predicted"/>
<reference evidence="4 6" key="3">
    <citation type="submission" date="2024-02" db="EMBL/GenBank/DDBJ databases">
        <title>Tn5403 promotes plasmid rearrangements and degradation of the Klebsiella pneumoniae carbapenemase (KPC) transposon Tn4401.</title>
        <authorList>
            <person name="Sheppard A.E."/>
            <person name="Barry K.E."/>
            <person name="Parikh H.I."/>
            <person name="Vegesana K."/>
            <person name="Sebra R."/>
            <person name="George S."/>
            <person name="Sanderson N.D."/>
            <person name="Stoesser N."/>
            <person name="Eyre D.W."/>
            <person name="Crook D.W."/>
            <person name="Walker A.S."/>
            <person name="Mathers A.J."/>
        </authorList>
    </citation>
    <scope>NUCLEOTIDE SEQUENCE [LARGE SCALE GENOMIC DNA]</scope>
    <source>
        <strain evidence="4 6">CAV1921</strain>
    </source>
</reference>
<evidence type="ECO:0000313" key="2">
    <source>
        <dbReference type="EMBL" id="PIK93680.1"/>
    </source>
</evidence>
<sequence>MKILLKWSPLRRFIRYLQERFTFLVLLCWPAIIWVACRVCVWAVDSAMLLMGKPVSESFTVYLQPLMTFSALVRISLSWVVLLFILFSMAMGFTWLLRRVINRKH</sequence>
<dbReference type="AlphaFoldDB" id="A0A1Y6GRF1"/>
<dbReference type="GeneID" id="93756136"/>
<feature type="transmembrane region" description="Helical" evidence="1">
    <location>
        <begin position="75"/>
        <end position="97"/>
    </location>
</feature>
<reference evidence="3" key="2">
    <citation type="submission" date="2022-09" db="EMBL/GenBank/DDBJ databases">
        <title>Multidrug resistance Raoultella ornithinolytica Strain MQB_Silv_108.</title>
        <authorList>
            <person name="Quintela-Baluja M."/>
        </authorList>
    </citation>
    <scope>NUCLEOTIDE SEQUENCE</scope>
    <source>
        <strain evidence="3">MQB_Silv_108</strain>
    </source>
</reference>
<reference evidence="2 5" key="1">
    <citation type="submission" date="2017-07" db="EMBL/GenBank/DDBJ databases">
        <title>Raoultella ornithinolytica strain HH3 draft genome.</title>
        <authorList>
            <person name="Duceppe M.-O."/>
            <person name="Huang H."/>
            <person name="Phipps-Todd B."/>
        </authorList>
    </citation>
    <scope>NUCLEOTIDE SEQUENCE [LARGE SCALE GENOMIC DNA]</scope>
    <source>
        <strain evidence="2 5">HH3</strain>
    </source>
</reference>
<evidence type="ECO:0000313" key="3">
    <source>
        <dbReference type="EMBL" id="UXE37656.1"/>
    </source>
</evidence>
<keyword evidence="6" id="KW-1185">Reference proteome</keyword>
<feature type="transmembrane region" description="Helical" evidence="1">
    <location>
        <begin position="21"/>
        <end position="44"/>
    </location>
</feature>
<evidence type="ECO:0000256" key="1">
    <source>
        <dbReference type="SAM" id="Phobius"/>
    </source>
</evidence>
<dbReference type="Proteomes" id="UP001064206">
    <property type="component" value="Chromosome"/>
</dbReference>
<keyword evidence="1" id="KW-1133">Transmembrane helix</keyword>
<organism evidence="2 5">
    <name type="scientific">Raoultella ornithinolytica</name>
    <name type="common">Klebsiella ornithinolytica</name>
    <dbReference type="NCBI Taxonomy" id="54291"/>
    <lineage>
        <taxon>Bacteria</taxon>
        <taxon>Pseudomonadati</taxon>
        <taxon>Pseudomonadota</taxon>
        <taxon>Gammaproteobacteria</taxon>
        <taxon>Enterobacterales</taxon>
        <taxon>Enterobacteriaceae</taxon>
        <taxon>Klebsiella/Raoultella group</taxon>
        <taxon>Raoultella</taxon>
    </lineage>
</organism>
<dbReference type="Proteomes" id="UP001350972">
    <property type="component" value="Chromosome"/>
</dbReference>
<dbReference type="EMBL" id="NKYI01000008">
    <property type="protein sequence ID" value="PIK93680.1"/>
    <property type="molecule type" value="Genomic_DNA"/>
</dbReference>
<dbReference type="EMBL" id="CP145163">
    <property type="protein sequence ID" value="WWC11275.1"/>
    <property type="molecule type" value="Genomic_DNA"/>
</dbReference>
<protein>
    <submittedName>
        <fullName evidence="2">Uncharacterized protein</fullName>
    </submittedName>
</protein>
<dbReference type="eggNOG" id="ENOG5033Y88">
    <property type="taxonomic scope" value="Bacteria"/>
</dbReference>
<evidence type="ECO:0000313" key="5">
    <source>
        <dbReference type="Proteomes" id="UP000229713"/>
    </source>
</evidence>
<evidence type="ECO:0000313" key="6">
    <source>
        <dbReference type="Proteomes" id="UP001350972"/>
    </source>
</evidence>
<gene>
    <name evidence="2" type="ORF">CFY86_02410</name>
    <name evidence="4" type="ORF">LM286_23725</name>
    <name evidence="3" type="ORF">N2J37_24615</name>
</gene>
<dbReference type="Proteomes" id="UP000229713">
    <property type="component" value="Unassembled WGS sequence"/>
</dbReference>
<evidence type="ECO:0000313" key="4">
    <source>
        <dbReference type="EMBL" id="WWC11275.1"/>
    </source>
</evidence>
<dbReference type="PaxDb" id="1286170-RORB6_15825"/>
<accession>A0A1Y6GRF1</accession>
<name>A0A1Y6GRF1_RAOOR</name>
<dbReference type="RefSeq" id="WP_004857445.1">
    <property type="nucleotide sequence ID" value="NZ_ABDFAB020000011.1"/>
</dbReference>